<evidence type="ECO:0000256" key="1">
    <source>
        <dbReference type="SAM" id="Phobius"/>
    </source>
</evidence>
<gene>
    <name evidence="2" type="ORF">ACFPOB_29525</name>
</gene>
<organism evidence="2 3">
    <name type="scientific">Bosea eneae</name>
    <dbReference type="NCBI Taxonomy" id="151454"/>
    <lineage>
        <taxon>Bacteria</taxon>
        <taxon>Pseudomonadati</taxon>
        <taxon>Pseudomonadota</taxon>
        <taxon>Alphaproteobacteria</taxon>
        <taxon>Hyphomicrobiales</taxon>
        <taxon>Boseaceae</taxon>
        <taxon>Bosea</taxon>
    </lineage>
</organism>
<protein>
    <recommendedName>
        <fullName evidence="4">Acyltransferase</fullName>
    </recommendedName>
</protein>
<keyword evidence="1" id="KW-0812">Transmembrane</keyword>
<keyword evidence="1" id="KW-0472">Membrane</keyword>
<reference evidence="3" key="1">
    <citation type="journal article" date="2019" name="Int. J. Syst. Evol. Microbiol.">
        <title>The Global Catalogue of Microorganisms (GCM) 10K type strain sequencing project: providing services to taxonomists for standard genome sequencing and annotation.</title>
        <authorList>
            <consortium name="The Broad Institute Genomics Platform"/>
            <consortium name="The Broad Institute Genome Sequencing Center for Infectious Disease"/>
            <person name="Wu L."/>
            <person name="Ma J."/>
        </authorList>
    </citation>
    <scope>NUCLEOTIDE SEQUENCE [LARGE SCALE GENOMIC DNA]</scope>
    <source>
        <strain evidence="3">NCAIM B.01391</strain>
    </source>
</reference>
<name>A0ABW0IZQ6_9HYPH</name>
<proteinExistence type="predicted"/>
<evidence type="ECO:0000313" key="2">
    <source>
        <dbReference type="EMBL" id="MFC5423677.1"/>
    </source>
</evidence>
<comment type="caution">
    <text evidence="2">The sequence shown here is derived from an EMBL/GenBank/DDBJ whole genome shotgun (WGS) entry which is preliminary data.</text>
</comment>
<feature type="transmembrane region" description="Helical" evidence="1">
    <location>
        <begin position="36"/>
        <end position="56"/>
    </location>
</feature>
<dbReference type="Proteomes" id="UP001596053">
    <property type="component" value="Unassembled WGS sequence"/>
</dbReference>
<keyword evidence="1" id="KW-1133">Transmembrane helix</keyword>
<evidence type="ECO:0000313" key="3">
    <source>
        <dbReference type="Proteomes" id="UP001596053"/>
    </source>
</evidence>
<accession>A0ABW0IZQ6</accession>
<evidence type="ECO:0008006" key="4">
    <source>
        <dbReference type="Google" id="ProtNLM"/>
    </source>
</evidence>
<dbReference type="RefSeq" id="WP_377801749.1">
    <property type="nucleotide sequence ID" value="NZ_JBHSLW010000097.1"/>
</dbReference>
<sequence length="57" mass="6054">MIKSAHLLPLTGLRFFAAAAIVLLHSAETWPIPSALGNLALNQGVSFFFVLSGFILA</sequence>
<dbReference type="EMBL" id="JBHSLW010000097">
    <property type="protein sequence ID" value="MFC5423677.1"/>
    <property type="molecule type" value="Genomic_DNA"/>
</dbReference>
<keyword evidence="3" id="KW-1185">Reference proteome</keyword>